<dbReference type="InterPro" id="IPR001468">
    <property type="entry name" value="Indole-3-GlycerolPSynthase_CS"/>
</dbReference>
<dbReference type="InterPro" id="IPR045186">
    <property type="entry name" value="Indole-3-glycerol_P_synth"/>
</dbReference>
<dbReference type="NCBIfam" id="NF001373">
    <property type="entry name" value="PRK00278.1-6"/>
    <property type="match status" value="1"/>
</dbReference>
<keyword evidence="4 8" id="KW-0210">Decarboxylase</keyword>
<keyword evidence="3 8" id="KW-0028">Amino-acid biosynthesis</keyword>
<keyword evidence="5 8" id="KW-0822">Tryptophan biosynthesis</keyword>
<evidence type="ECO:0000256" key="3">
    <source>
        <dbReference type="ARBA" id="ARBA00022605"/>
    </source>
</evidence>
<gene>
    <name evidence="8 10" type="primary">trpC</name>
    <name evidence="10" type="ORF">PZE19_13995</name>
</gene>
<evidence type="ECO:0000256" key="8">
    <source>
        <dbReference type="HAMAP-Rule" id="MF_00134"/>
    </source>
</evidence>
<dbReference type="RefSeq" id="WP_277861245.1">
    <property type="nucleotide sequence ID" value="NZ_JARRAG010000002.1"/>
</dbReference>
<evidence type="ECO:0000256" key="5">
    <source>
        <dbReference type="ARBA" id="ARBA00022822"/>
    </source>
</evidence>
<dbReference type="InterPro" id="IPR013785">
    <property type="entry name" value="Aldolase_TIM"/>
</dbReference>
<evidence type="ECO:0000256" key="4">
    <source>
        <dbReference type="ARBA" id="ARBA00022793"/>
    </source>
</evidence>
<evidence type="ECO:0000259" key="9">
    <source>
        <dbReference type="Pfam" id="PF00218"/>
    </source>
</evidence>
<dbReference type="HAMAP" id="MF_00134_B">
    <property type="entry name" value="IGPS_B"/>
    <property type="match status" value="1"/>
</dbReference>
<evidence type="ECO:0000313" key="11">
    <source>
        <dbReference type="Proteomes" id="UP001216907"/>
    </source>
</evidence>
<accession>A0ABT6FBS3</accession>
<dbReference type="PANTHER" id="PTHR22854">
    <property type="entry name" value="TRYPTOPHAN BIOSYNTHESIS PROTEIN"/>
    <property type="match status" value="1"/>
</dbReference>
<name>A0ABT6FBS3_9BACT</name>
<dbReference type="EC" id="4.1.1.48" evidence="8"/>
<dbReference type="Proteomes" id="UP001216907">
    <property type="component" value="Unassembled WGS sequence"/>
</dbReference>
<reference evidence="10 11" key="1">
    <citation type="submission" date="2023-03" db="EMBL/GenBank/DDBJ databases">
        <title>Paludisphaera mucosa sp. nov. a novel planctomycete from northern fen.</title>
        <authorList>
            <person name="Ivanova A."/>
        </authorList>
    </citation>
    <scope>NUCLEOTIDE SEQUENCE [LARGE SCALE GENOMIC DNA]</scope>
    <source>
        <strain evidence="10 11">Pla2</strain>
    </source>
</reference>
<keyword evidence="11" id="KW-1185">Reference proteome</keyword>
<dbReference type="EMBL" id="JARRAG010000002">
    <property type="protein sequence ID" value="MDG3004894.1"/>
    <property type="molecule type" value="Genomic_DNA"/>
</dbReference>
<dbReference type="PROSITE" id="PS00614">
    <property type="entry name" value="IGPS"/>
    <property type="match status" value="1"/>
</dbReference>
<feature type="domain" description="Indole-3-glycerol phosphate synthase" evidence="9">
    <location>
        <begin position="6"/>
        <end position="258"/>
    </location>
</feature>
<comment type="catalytic activity">
    <reaction evidence="1 8">
        <text>1-(2-carboxyphenylamino)-1-deoxy-D-ribulose 5-phosphate + H(+) = (1S,2R)-1-C-(indol-3-yl)glycerol 3-phosphate + CO2 + H2O</text>
        <dbReference type="Rhea" id="RHEA:23476"/>
        <dbReference type="ChEBI" id="CHEBI:15377"/>
        <dbReference type="ChEBI" id="CHEBI:15378"/>
        <dbReference type="ChEBI" id="CHEBI:16526"/>
        <dbReference type="ChEBI" id="CHEBI:58613"/>
        <dbReference type="ChEBI" id="CHEBI:58866"/>
        <dbReference type="EC" id="4.1.1.48"/>
    </reaction>
</comment>
<keyword evidence="7 8" id="KW-0456">Lyase</keyword>
<evidence type="ECO:0000256" key="6">
    <source>
        <dbReference type="ARBA" id="ARBA00023141"/>
    </source>
</evidence>
<dbReference type="InterPro" id="IPR011060">
    <property type="entry name" value="RibuloseP-bd_barrel"/>
</dbReference>
<dbReference type="CDD" id="cd00331">
    <property type="entry name" value="IGPS"/>
    <property type="match status" value="1"/>
</dbReference>
<dbReference type="NCBIfam" id="NF001377">
    <property type="entry name" value="PRK00278.2-4"/>
    <property type="match status" value="1"/>
</dbReference>
<dbReference type="Pfam" id="PF00218">
    <property type="entry name" value="IGPS"/>
    <property type="match status" value="1"/>
</dbReference>
<dbReference type="SUPFAM" id="SSF51366">
    <property type="entry name" value="Ribulose-phoshate binding barrel"/>
    <property type="match status" value="1"/>
</dbReference>
<sequence length="270" mass="29145">MTPSILDEIVASKRREVASNLRRMPLEELEAQAAEAPPVRDFRAALDGRGAISLIAEVKKASPSVQVIREDFEPVTIARAYQDHGASCISVLTDVPYFQGHLSYLARIRASVAIPLLRKDFLIDEYQVVEARVAGADAVLLIAEILDDATMARLLDRARGLGMAALVEFHDPANLPRVLAAGADLVGVNNRDLHTFTTDLDRTLRVRDAIPDGVLLVSESGIHRRAQVERLEKAGVAAILVGESLMRAPDVGLAVERLLGLAPEASSPAP</sequence>
<evidence type="ECO:0000256" key="2">
    <source>
        <dbReference type="ARBA" id="ARBA00004696"/>
    </source>
</evidence>
<comment type="caution">
    <text evidence="10">The sequence shown here is derived from an EMBL/GenBank/DDBJ whole genome shotgun (WGS) entry which is preliminary data.</text>
</comment>
<protein>
    <recommendedName>
        <fullName evidence="8">Indole-3-glycerol phosphate synthase</fullName>
        <shortName evidence="8">IGPS</shortName>
        <ecNumber evidence="8">4.1.1.48</ecNumber>
    </recommendedName>
</protein>
<evidence type="ECO:0000313" key="10">
    <source>
        <dbReference type="EMBL" id="MDG3004894.1"/>
    </source>
</evidence>
<evidence type="ECO:0000256" key="7">
    <source>
        <dbReference type="ARBA" id="ARBA00023239"/>
    </source>
</evidence>
<comment type="similarity">
    <text evidence="8">Belongs to the TrpC family.</text>
</comment>
<dbReference type="Gene3D" id="3.20.20.70">
    <property type="entry name" value="Aldolase class I"/>
    <property type="match status" value="1"/>
</dbReference>
<dbReference type="PANTHER" id="PTHR22854:SF2">
    <property type="entry name" value="INDOLE-3-GLYCEROL-PHOSPHATE SYNTHASE"/>
    <property type="match status" value="1"/>
</dbReference>
<dbReference type="InterPro" id="IPR013798">
    <property type="entry name" value="Indole-3-glycerol_P_synth_dom"/>
</dbReference>
<evidence type="ECO:0000256" key="1">
    <source>
        <dbReference type="ARBA" id="ARBA00001633"/>
    </source>
</evidence>
<keyword evidence="6 8" id="KW-0057">Aromatic amino acid biosynthesis</keyword>
<comment type="pathway">
    <text evidence="2 8">Amino-acid biosynthesis; L-tryptophan biosynthesis; L-tryptophan from chorismate: step 4/5.</text>
</comment>
<dbReference type="GO" id="GO:0004425">
    <property type="term" value="F:indole-3-glycerol-phosphate synthase activity"/>
    <property type="evidence" value="ECO:0007669"/>
    <property type="project" value="UniProtKB-EC"/>
</dbReference>
<organism evidence="10 11">
    <name type="scientific">Paludisphaera mucosa</name>
    <dbReference type="NCBI Taxonomy" id="3030827"/>
    <lineage>
        <taxon>Bacteria</taxon>
        <taxon>Pseudomonadati</taxon>
        <taxon>Planctomycetota</taxon>
        <taxon>Planctomycetia</taxon>
        <taxon>Isosphaerales</taxon>
        <taxon>Isosphaeraceae</taxon>
        <taxon>Paludisphaera</taxon>
    </lineage>
</organism>
<proteinExistence type="inferred from homology"/>